<dbReference type="EMBL" id="CP004021">
    <property type="protein sequence ID" value="AKK20503.1"/>
    <property type="molecule type" value="Genomic_DNA"/>
</dbReference>
<feature type="transmembrane region" description="Helical" evidence="1">
    <location>
        <begin position="16"/>
        <end position="41"/>
    </location>
</feature>
<dbReference type="AlphaFoldDB" id="A0A0G3I7L3"/>
<keyword evidence="1" id="KW-1133">Transmembrane helix</keyword>
<keyword evidence="1" id="KW-0472">Membrane</keyword>
<reference evidence="2 3" key="1">
    <citation type="journal article" date="2015" name="Genome Announc.">
        <title>Complete Genome Sequence of 'Candidatus Liberibacter africanus,' a Bacterium Associated with Citrus Huanglongbing.</title>
        <authorList>
            <person name="Lin H."/>
            <person name="Pietersen G."/>
            <person name="Han C."/>
            <person name="Read D.A."/>
            <person name="Lou B."/>
            <person name="Gupta G."/>
            <person name="Civerolo E.L."/>
        </authorList>
    </citation>
    <scope>NUCLEOTIDE SEQUENCE [LARGE SCALE GENOMIC DNA]</scope>
    <source>
        <strain evidence="2 3">PTSAPSY</strain>
    </source>
</reference>
<evidence type="ECO:0000256" key="1">
    <source>
        <dbReference type="SAM" id="Phobius"/>
    </source>
</evidence>
<keyword evidence="1" id="KW-0812">Transmembrane</keyword>
<name>A0A0G3I7L3_LIBAF</name>
<keyword evidence="3" id="KW-1185">Reference proteome</keyword>
<evidence type="ECO:0000313" key="2">
    <source>
        <dbReference type="EMBL" id="AKK20503.1"/>
    </source>
</evidence>
<protein>
    <submittedName>
        <fullName evidence="2">Uncharacterized protein</fullName>
    </submittedName>
</protein>
<dbReference type="Proteomes" id="UP000035503">
    <property type="component" value="Chromosome"/>
</dbReference>
<gene>
    <name evidence="2" type="ORF">G293_04440</name>
</gene>
<sequence>MVLGFLRLKKCNSGSFFIVTAVLLSSFLSIADVLLDFMAVMQTNYMLRDIMHSVVYQIHINDLYEGNSKYYMRTIGQGGEGRIAILTGEKEVEAVRKRIKQFFYVNDFSDLLSKENIDSAINNASIVIKKKSESPLEFHVTIDMVMDVELKGFFLKILSQFWGRNSNSKSSVKIFSQKKISYKQEPSIMGIFFTWESDLPVFAMNAGAGVYGLVSNTQKKILISNELQNNFSKYSFIKDIILNEVIEYIPLCIAPYNFSGISYWYKGFFQYDKNGESSSSRSSYLVNRIYRTRWTNISNITKSSFDDLFFKEPGYVTNSLLLRERINPCFPENGKQQRNMLIVAMGGELTTGYLTNQIIMNQMSQACFDIHVDPPPKYKNYDKKHNVVSIGIEPDMTTRNILKKCANSTSSKYYEIDDVSKINEFKKDGKTYPMIREIAKHIKKLVSDNFTVTILND</sequence>
<accession>A0A0G3I7L3</accession>
<organism evidence="2 3">
    <name type="scientific">Candidatus Liberibacter africanus PTSAPSY</name>
    <dbReference type="NCBI Taxonomy" id="1277257"/>
    <lineage>
        <taxon>Bacteria</taxon>
        <taxon>Pseudomonadati</taxon>
        <taxon>Pseudomonadota</taxon>
        <taxon>Alphaproteobacteria</taxon>
        <taxon>Hyphomicrobiales</taxon>
        <taxon>Rhizobiaceae</taxon>
        <taxon>Liberibacter</taxon>
    </lineage>
</organism>
<evidence type="ECO:0000313" key="3">
    <source>
        <dbReference type="Proteomes" id="UP000035503"/>
    </source>
</evidence>
<dbReference type="KEGG" id="lau:G293_04440"/>
<proteinExistence type="predicted"/>
<dbReference type="PATRIC" id="fig|1277257.4.peg.960"/>